<name>A0A5B2VU24_9BACT</name>
<feature type="domain" description="SGNH hydrolase-type esterase" evidence="2">
    <location>
        <begin position="86"/>
        <end position="255"/>
    </location>
</feature>
<sequence>MKQYLLIYLLLLAVTTAAQTKDDAERNRLIAASQEGASPLFFTVDAAKVPLVSPEGFTQTGEYTLRNGLPHFFKKAAAGQPLRVGFIGGSITQGSWCYRLQTMRYVQSMFPAVTMKGINAGVSGTGTDLGACRLKEQLLIHHPDLVFIEFAANGAYTDGMEGIIRQIRRYDPAIDICLIYTIYNGQTKIYAADSIPENIQGLEKIAAYYQLPSVQLGMQASLLEKEGKLVWKGDTAQVHDRIVFSADGIHPLAAGGNLYAEAIARAFDSMRRMSISGNQDNSTLPAPLIADNWEDAGMYDPQQLATFSKDWLPEVTAGSRLQQFKGWFPYVMKAEQPGASFTFRFKGNMFGFFDIGGPEMGQLTIEVDGKAMQVAERGIKGTRLLKAVDNGGNPLINRFNNYCNNRYRGQHELITVEPGNHTVTIRLSADKADKHKILGNAQLEDITAHPDKYDRTVAYIGKILLRGTPLPQ</sequence>
<comment type="caution">
    <text evidence="3">The sequence shown here is derived from an EMBL/GenBank/DDBJ whole genome shotgun (WGS) entry which is preliminary data.</text>
</comment>
<dbReference type="Proteomes" id="UP000324611">
    <property type="component" value="Unassembled WGS sequence"/>
</dbReference>
<dbReference type="InterPro" id="IPR036514">
    <property type="entry name" value="SGNH_hydro_sf"/>
</dbReference>
<evidence type="ECO:0000313" key="3">
    <source>
        <dbReference type="EMBL" id="KAA2243303.1"/>
    </source>
</evidence>
<dbReference type="RefSeq" id="WP_149838179.1">
    <property type="nucleotide sequence ID" value="NZ_VUOC01000002.1"/>
</dbReference>
<organism evidence="3 4">
    <name type="scientific">Chitinophaga agrisoli</name>
    <dbReference type="NCBI Taxonomy" id="2607653"/>
    <lineage>
        <taxon>Bacteria</taxon>
        <taxon>Pseudomonadati</taxon>
        <taxon>Bacteroidota</taxon>
        <taxon>Chitinophagia</taxon>
        <taxon>Chitinophagales</taxon>
        <taxon>Chitinophagaceae</taxon>
        <taxon>Chitinophaga</taxon>
    </lineage>
</organism>
<dbReference type="InterPro" id="IPR013830">
    <property type="entry name" value="SGNH_hydro"/>
</dbReference>
<dbReference type="PANTHER" id="PTHR34407:SF1">
    <property type="entry name" value="SGNH HYDROLASE-TYPE ESTERASE DOMAIN-CONTAINING PROTEIN"/>
    <property type="match status" value="1"/>
</dbReference>
<accession>A0A5B2VU24</accession>
<feature type="signal peptide" evidence="1">
    <location>
        <begin position="1"/>
        <end position="20"/>
    </location>
</feature>
<evidence type="ECO:0000313" key="4">
    <source>
        <dbReference type="Proteomes" id="UP000324611"/>
    </source>
</evidence>
<proteinExistence type="predicted"/>
<dbReference type="SUPFAM" id="SSF52266">
    <property type="entry name" value="SGNH hydrolase"/>
    <property type="match status" value="1"/>
</dbReference>
<gene>
    <name evidence="3" type="ORF">F0L74_12405</name>
</gene>
<keyword evidence="4" id="KW-1185">Reference proteome</keyword>
<dbReference type="Gene3D" id="3.40.50.1110">
    <property type="entry name" value="SGNH hydrolase"/>
    <property type="match status" value="1"/>
</dbReference>
<feature type="chain" id="PRO_5022705873" evidence="1">
    <location>
        <begin position="21"/>
        <end position="472"/>
    </location>
</feature>
<evidence type="ECO:0000259" key="2">
    <source>
        <dbReference type="Pfam" id="PF13472"/>
    </source>
</evidence>
<evidence type="ECO:0000256" key="1">
    <source>
        <dbReference type="SAM" id="SignalP"/>
    </source>
</evidence>
<reference evidence="3 4" key="1">
    <citation type="submission" date="2019-09" db="EMBL/GenBank/DDBJ databases">
        <title>Chitinophaga ginsengihumi sp. nov., isolated from soil of ginseng rhizosphere.</title>
        <authorList>
            <person name="Lee J."/>
        </authorList>
    </citation>
    <scope>NUCLEOTIDE SEQUENCE [LARGE SCALE GENOMIC DNA]</scope>
    <source>
        <strain evidence="3 4">BN140078</strain>
    </source>
</reference>
<keyword evidence="3" id="KW-0378">Hydrolase</keyword>
<dbReference type="PANTHER" id="PTHR34407">
    <property type="entry name" value="EXPRESSED PROTEIN"/>
    <property type="match status" value="1"/>
</dbReference>
<dbReference type="AlphaFoldDB" id="A0A5B2VU24"/>
<dbReference type="CDD" id="cd00229">
    <property type="entry name" value="SGNH_hydrolase"/>
    <property type="match status" value="1"/>
</dbReference>
<protein>
    <submittedName>
        <fullName evidence="3">SGNH/GDSL hydrolase family protein</fullName>
    </submittedName>
</protein>
<keyword evidence="1" id="KW-0732">Signal</keyword>
<dbReference type="GO" id="GO:0016788">
    <property type="term" value="F:hydrolase activity, acting on ester bonds"/>
    <property type="evidence" value="ECO:0007669"/>
    <property type="project" value="UniProtKB-ARBA"/>
</dbReference>
<reference evidence="3 4" key="2">
    <citation type="submission" date="2019-09" db="EMBL/GenBank/DDBJ databases">
        <authorList>
            <person name="Jin C."/>
        </authorList>
    </citation>
    <scope>NUCLEOTIDE SEQUENCE [LARGE SCALE GENOMIC DNA]</scope>
    <source>
        <strain evidence="3 4">BN140078</strain>
    </source>
</reference>
<dbReference type="EMBL" id="VUOC01000002">
    <property type="protein sequence ID" value="KAA2243303.1"/>
    <property type="molecule type" value="Genomic_DNA"/>
</dbReference>
<dbReference type="Pfam" id="PF13472">
    <property type="entry name" value="Lipase_GDSL_2"/>
    <property type="match status" value="1"/>
</dbReference>